<name>A0A5Q4BJG0_9PEZI</name>
<organism evidence="2 3">
    <name type="scientific">Colletotrichum shisoi</name>
    <dbReference type="NCBI Taxonomy" id="2078593"/>
    <lineage>
        <taxon>Eukaryota</taxon>
        <taxon>Fungi</taxon>
        <taxon>Dikarya</taxon>
        <taxon>Ascomycota</taxon>
        <taxon>Pezizomycotina</taxon>
        <taxon>Sordariomycetes</taxon>
        <taxon>Hypocreomycetidae</taxon>
        <taxon>Glomerellales</taxon>
        <taxon>Glomerellaceae</taxon>
        <taxon>Colletotrichum</taxon>
        <taxon>Colletotrichum destructivum species complex</taxon>
    </lineage>
</organism>
<proteinExistence type="predicted"/>
<sequence>MEESSHANACGVQGFSYTEHVKNVDRIPRTLLFSPPLRRSSGQQQQVERRGPSGHRPLRAHRVPPAHQRRAT</sequence>
<feature type="region of interest" description="Disordered" evidence="1">
    <location>
        <begin position="29"/>
        <end position="72"/>
    </location>
</feature>
<comment type="caution">
    <text evidence="2">The sequence shown here is derived from an EMBL/GenBank/DDBJ whole genome shotgun (WGS) entry which is preliminary data.</text>
</comment>
<keyword evidence="3" id="KW-1185">Reference proteome</keyword>
<evidence type="ECO:0000256" key="1">
    <source>
        <dbReference type="SAM" id="MobiDB-lite"/>
    </source>
</evidence>
<feature type="compositionally biased region" description="Basic residues" evidence="1">
    <location>
        <begin position="52"/>
        <end position="72"/>
    </location>
</feature>
<dbReference type="AlphaFoldDB" id="A0A5Q4BJG0"/>
<reference evidence="2 3" key="1">
    <citation type="journal article" date="2019" name="Sci. Rep.">
        <title>Colletotrichum shisoi sp. nov., an anthracnose pathogen of Perilla frutescens in Japan: molecular phylogenetic, morphological and genomic evidence.</title>
        <authorList>
            <person name="Gan P."/>
            <person name="Tsushima A."/>
            <person name="Hiroyama R."/>
            <person name="Narusaka M."/>
            <person name="Takano Y."/>
            <person name="Narusaka Y."/>
            <person name="Kawaradani M."/>
            <person name="Damm U."/>
            <person name="Shirasu K."/>
        </authorList>
    </citation>
    <scope>NUCLEOTIDE SEQUENCE [LARGE SCALE GENOMIC DNA]</scope>
    <source>
        <strain evidence="2 3">PG-2018a</strain>
    </source>
</reference>
<accession>A0A5Q4BJG0</accession>
<gene>
    <name evidence="2" type="ORF">CSHISOI_08356</name>
</gene>
<dbReference type="Proteomes" id="UP000326340">
    <property type="component" value="Unassembled WGS sequence"/>
</dbReference>
<dbReference type="EMBL" id="PUHP01001011">
    <property type="protein sequence ID" value="TQN67080.1"/>
    <property type="molecule type" value="Genomic_DNA"/>
</dbReference>
<evidence type="ECO:0000313" key="2">
    <source>
        <dbReference type="EMBL" id="TQN67080.1"/>
    </source>
</evidence>
<protein>
    <submittedName>
        <fullName evidence="2">Uncharacterized protein</fullName>
    </submittedName>
</protein>
<evidence type="ECO:0000313" key="3">
    <source>
        <dbReference type="Proteomes" id="UP000326340"/>
    </source>
</evidence>